<organism evidence="2 3">
    <name type="scientific">Plasmodium vivax</name>
    <name type="common">malaria parasite P. vivax</name>
    <dbReference type="NCBI Taxonomy" id="5855"/>
    <lineage>
        <taxon>Eukaryota</taxon>
        <taxon>Sar</taxon>
        <taxon>Alveolata</taxon>
        <taxon>Apicomplexa</taxon>
        <taxon>Aconoidasida</taxon>
        <taxon>Haemosporida</taxon>
        <taxon>Plasmodiidae</taxon>
        <taxon>Plasmodium</taxon>
        <taxon>Plasmodium (Plasmodium)</taxon>
    </lineage>
</organism>
<dbReference type="EMBL" id="LT615241">
    <property type="protein sequence ID" value="SCO65530.1"/>
    <property type="molecule type" value="Genomic_DNA"/>
</dbReference>
<name>A0A1G4GSG3_PLAVI</name>
<dbReference type="Proteomes" id="UP000196402">
    <property type="component" value="Chromosome 3"/>
</dbReference>
<feature type="compositionally biased region" description="Basic and acidic residues" evidence="1">
    <location>
        <begin position="264"/>
        <end position="279"/>
    </location>
</feature>
<evidence type="ECO:0000313" key="3">
    <source>
        <dbReference type="Proteomes" id="UP000196402"/>
    </source>
</evidence>
<feature type="region of interest" description="Disordered" evidence="1">
    <location>
        <begin position="259"/>
        <end position="293"/>
    </location>
</feature>
<dbReference type="VEuPathDB" id="PlasmoDB:PVW1_050046000"/>
<evidence type="ECO:0000256" key="1">
    <source>
        <dbReference type="SAM" id="MobiDB-lite"/>
    </source>
</evidence>
<dbReference type="AlphaFoldDB" id="A0A1G4GSG3"/>
<reference evidence="2 3" key="1">
    <citation type="submission" date="2016-07" db="EMBL/GenBank/DDBJ databases">
        <authorList>
            <consortium name="Pathogen Informatics"/>
        </authorList>
    </citation>
    <scope>NUCLEOTIDE SEQUENCE [LARGE SCALE GENOMIC DNA]</scope>
</reference>
<dbReference type="VEuPathDB" id="PlasmoDB:PVPAM_080007900"/>
<dbReference type="VEuPathDB" id="PlasmoDB:PVX_053190"/>
<sequence>MGEHLTEEHLKKLTSYYKYSKFEDGENGCNGISFYSNIKEELQNQNYQYYGLPKISDNILRALCYIYNKKKNYKDKFEEELCSYLFYWLGDKIYPKVKNQTVFSRIINMIFQELNTSHTENIMICKYPNSSIELDTFIQNKLLFDYSKDYKNIEMVTAPGTTTCDKVYKDYIKKYKDIYIDAYSNCRGKNDKKYECDKYEEIFNENLYTKLSSFSCRYSENGTAVLESQREPEELKIELTQDLSLTREGRSSAQRIALRNASLDSHHRSDGQEGQRRIESPLIGDTSENSSSKTIAGSVAPVLGVSSFSLLLYKVTPLGGYINRLLGRNSNMYNNIDYMDSFNPYSDGIVPGDRRMNISYHRL</sequence>
<dbReference type="InterPro" id="IPR008780">
    <property type="entry name" value="Plasmodium_Vir"/>
</dbReference>
<gene>
    <name evidence="2" type="ORF">PVT01_030034500</name>
</gene>
<dbReference type="Pfam" id="PF05795">
    <property type="entry name" value="Plasmodium_Vir"/>
    <property type="match status" value="1"/>
</dbReference>
<accession>A0A1G4GSG3</accession>
<evidence type="ECO:0000313" key="2">
    <source>
        <dbReference type="EMBL" id="SCO65530.1"/>
    </source>
</evidence>
<protein>
    <submittedName>
        <fullName evidence="2">VIR protein</fullName>
    </submittedName>
</protein>
<dbReference type="VEuPathDB" id="PlasmoDB:PVP01_0009510"/>
<proteinExistence type="predicted"/>
<dbReference type="OrthoDB" id="382684at2759"/>